<accession>A0A845B0B5</accession>
<dbReference type="Proteomes" id="UP000431922">
    <property type="component" value="Unassembled WGS sequence"/>
</dbReference>
<name>A0A845B0B5_9SPHN</name>
<dbReference type="EMBL" id="WTYL01000002">
    <property type="protein sequence ID" value="MXP44731.1"/>
    <property type="molecule type" value="Genomic_DNA"/>
</dbReference>
<dbReference type="AlphaFoldDB" id="A0A845B0B5"/>
<keyword evidence="2" id="KW-1185">Reference proteome</keyword>
<evidence type="ECO:0000313" key="2">
    <source>
        <dbReference type="Proteomes" id="UP000431922"/>
    </source>
</evidence>
<dbReference type="OrthoDB" id="8480631at2"/>
<comment type="caution">
    <text evidence="1">The sequence shown here is derived from an EMBL/GenBank/DDBJ whole genome shotgun (WGS) entry which is preliminary data.</text>
</comment>
<proteinExistence type="predicted"/>
<gene>
    <name evidence="1" type="ORF">GRI65_09715</name>
</gene>
<reference evidence="1 2" key="1">
    <citation type="submission" date="2019-12" db="EMBL/GenBank/DDBJ databases">
        <title>Genomic-based taxomic classification of the family Erythrobacteraceae.</title>
        <authorList>
            <person name="Xu L."/>
        </authorList>
    </citation>
    <scope>NUCLEOTIDE SEQUENCE [LARGE SCALE GENOMIC DNA]</scope>
    <source>
        <strain evidence="1 2">KCTC 42453</strain>
    </source>
</reference>
<dbReference type="RefSeq" id="WP_160756290.1">
    <property type="nucleotide sequence ID" value="NZ_WTYL01000002.1"/>
</dbReference>
<protein>
    <submittedName>
        <fullName evidence="1">Uncharacterized protein</fullName>
    </submittedName>
</protein>
<sequence>MATSSPGGAMHGRNIPAWREPFLAALAESSNIAGSARAAKVNKSTIYKHRRENADFRSAWFDALCEGYDNLEMSLLYRLRIGELEGTKTKARRKFDNATAFRLLAAHRESVSQRKALRDDEGEDAILASINTKLDAMRAREKAVQILIAQDSASSTAMCPASETENGADDAH</sequence>
<organism evidence="1 2">
    <name type="scientific">Allopontixanthobacter sediminis</name>
    <dbReference type="NCBI Taxonomy" id="1689985"/>
    <lineage>
        <taxon>Bacteria</taxon>
        <taxon>Pseudomonadati</taxon>
        <taxon>Pseudomonadota</taxon>
        <taxon>Alphaproteobacteria</taxon>
        <taxon>Sphingomonadales</taxon>
        <taxon>Erythrobacteraceae</taxon>
        <taxon>Allopontixanthobacter</taxon>
    </lineage>
</organism>
<evidence type="ECO:0000313" key="1">
    <source>
        <dbReference type="EMBL" id="MXP44731.1"/>
    </source>
</evidence>